<feature type="region of interest" description="Disordered" evidence="1">
    <location>
        <begin position="223"/>
        <end position="254"/>
    </location>
</feature>
<dbReference type="Proteomes" id="UP000325577">
    <property type="component" value="Linkage Group LG1"/>
</dbReference>
<reference evidence="2 3" key="1">
    <citation type="submission" date="2019-09" db="EMBL/GenBank/DDBJ databases">
        <title>A chromosome-level genome assembly of the Chinese tupelo Nyssa sinensis.</title>
        <authorList>
            <person name="Yang X."/>
            <person name="Kang M."/>
            <person name="Yang Y."/>
            <person name="Xiong H."/>
            <person name="Wang M."/>
            <person name="Zhang Z."/>
            <person name="Wang Z."/>
            <person name="Wu H."/>
            <person name="Ma T."/>
            <person name="Liu J."/>
            <person name="Xi Z."/>
        </authorList>
    </citation>
    <scope>NUCLEOTIDE SEQUENCE [LARGE SCALE GENOMIC DNA]</scope>
    <source>
        <strain evidence="2">J267</strain>
        <tissue evidence="2">Leaf</tissue>
    </source>
</reference>
<evidence type="ECO:0000256" key="1">
    <source>
        <dbReference type="SAM" id="MobiDB-lite"/>
    </source>
</evidence>
<protein>
    <submittedName>
        <fullName evidence="2">Uncharacterized protein</fullName>
    </submittedName>
</protein>
<evidence type="ECO:0000313" key="2">
    <source>
        <dbReference type="EMBL" id="KAA8547322.1"/>
    </source>
</evidence>
<sequence length="254" mass="28117">MSGESLARNKKGGNEGSDVRSVDVPASRTNVSFLDPSCFNSSLPWIKDDGDLTTFIAKYQDAFPENVIISLGGEELFGVSCSREGFIKFHPQVIALGFKFPIASFYRQFFKFFRIASKSIDSQRVRDKAIAKPLLNKYNEVELSHAFAIKDWDWSSLLDPSRQVVELPTIDILEPGLFGILVGILFRKSWVEPGETLPNSMISIVDRFLSFVPLFTGVTKKRAAQGSDDSKGKKIQTEGIPCPSEAPQADNLSA</sequence>
<feature type="region of interest" description="Disordered" evidence="1">
    <location>
        <begin position="1"/>
        <end position="21"/>
    </location>
</feature>
<proteinExistence type="predicted"/>
<dbReference type="OrthoDB" id="1750920at2759"/>
<evidence type="ECO:0000313" key="3">
    <source>
        <dbReference type="Proteomes" id="UP000325577"/>
    </source>
</evidence>
<accession>A0A5J5C099</accession>
<gene>
    <name evidence="2" type="ORF">F0562_003814</name>
</gene>
<dbReference type="AlphaFoldDB" id="A0A5J5C099"/>
<dbReference type="EMBL" id="CM018032">
    <property type="protein sequence ID" value="KAA8547322.1"/>
    <property type="molecule type" value="Genomic_DNA"/>
</dbReference>
<name>A0A5J5C099_9ASTE</name>
<keyword evidence="3" id="KW-1185">Reference proteome</keyword>
<organism evidence="2 3">
    <name type="scientific">Nyssa sinensis</name>
    <dbReference type="NCBI Taxonomy" id="561372"/>
    <lineage>
        <taxon>Eukaryota</taxon>
        <taxon>Viridiplantae</taxon>
        <taxon>Streptophyta</taxon>
        <taxon>Embryophyta</taxon>
        <taxon>Tracheophyta</taxon>
        <taxon>Spermatophyta</taxon>
        <taxon>Magnoliopsida</taxon>
        <taxon>eudicotyledons</taxon>
        <taxon>Gunneridae</taxon>
        <taxon>Pentapetalae</taxon>
        <taxon>asterids</taxon>
        <taxon>Cornales</taxon>
        <taxon>Nyssaceae</taxon>
        <taxon>Nyssa</taxon>
    </lineage>
</organism>